<dbReference type="Pfam" id="PF00665">
    <property type="entry name" value="rve"/>
    <property type="match status" value="1"/>
</dbReference>
<keyword evidence="6" id="KW-1185">Reference proteome</keyword>
<dbReference type="InterPro" id="IPR002156">
    <property type="entry name" value="RNaseH_domain"/>
</dbReference>
<evidence type="ECO:0000313" key="6">
    <source>
        <dbReference type="Proteomes" id="UP000813463"/>
    </source>
</evidence>
<dbReference type="CDD" id="cd09279">
    <property type="entry name" value="RNase_HI_like"/>
    <property type="match status" value="1"/>
</dbReference>
<dbReference type="Gene3D" id="1.10.340.70">
    <property type="match status" value="1"/>
</dbReference>
<dbReference type="Pfam" id="PF00078">
    <property type="entry name" value="RVT_1"/>
    <property type="match status" value="1"/>
</dbReference>
<dbReference type="CDD" id="cd00303">
    <property type="entry name" value="retropepsin_like"/>
    <property type="match status" value="1"/>
</dbReference>
<dbReference type="Pfam" id="PF17919">
    <property type="entry name" value="RT_RNaseH_2"/>
    <property type="match status" value="1"/>
</dbReference>
<feature type="region of interest" description="Disordered" evidence="2">
    <location>
        <begin position="204"/>
        <end position="240"/>
    </location>
</feature>
<dbReference type="PANTHER" id="PTHR48475:SF2">
    <property type="entry name" value="RIBONUCLEASE H"/>
    <property type="match status" value="1"/>
</dbReference>
<dbReference type="CDD" id="cd01647">
    <property type="entry name" value="RT_LTR"/>
    <property type="match status" value="1"/>
</dbReference>
<dbReference type="Gene3D" id="2.40.70.10">
    <property type="entry name" value="Acid Proteases"/>
    <property type="match status" value="1"/>
</dbReference>
<feature type="domain" description="RNase H type-1" evidence="4">
    <location>
        <begin position="748"/>
        <end position="877"/>
    </location>
</feature>
<dbReference type="InterPro" id="IPR012337">
    <property type="entry name" value="RNaseH-like_sf"/>
</dbReference>
<feature type="domain" description="Integrase catalytic" evidence="5">
    <location>
        <begin position="974"/>
        <end position="1132"/>
    </location>
</feature>
<reference evidence="6" key="1">
    <citation type="journal article" date="2021" name="Nat. Commun.">
        <title>Genomic analyses provide insights into spinach domestication and the genetic basis of agronomic traits.</title>
        <authorList>
            <person name="Cai X."/>
            <person name="Sun X."/>
            <person name="Xu C."/>
            <person name="Sun H."/>
            <person name="Wang X."/>
            <person name="Ge C."/>
            <person name="Zhang Z."/>
            <person name="Wang Q."/>
            <person name="Fei Z."/>
            <person name="Jiao C."/>
            <person name="Wang Q."/>
        </authorList>
    </citation>
    <scope>NUCLEOTIDE SEQUENCE [LARGE SCALE GENOMIC DNA]</scope>
    <source>
        <strain evidence="6">cv. Varoflay</strain>
    </source>
</reference>
<dbReference type="InterPro" id="IPR043502">
    <property type="entry name" value="DNA/RNA_pol_sf"/>
</dbReference>
<reference evidence="7" key="2">
    <citation type="submission" date="2025-08" db="UniProtKB">
        <authorList>
            <consortium name="RefSeq"/>
        </authorList>
    </citation>
    <scope>IDENTIFICATION</scope>
    <source>
        <tissue evidence="7">Leaf</tissue>
    </source>
</reference>
<name>A0ABM3QZ86_SPIOL</name>
<evidence type="ECO:0000259" key="5">
    <source>
        <dbReference type="PROSITE" id="PS50994"/>
    </source>
</evidence>
<evidence type="ECO:0000256" key="1">
    <source>
        <dbReference type="ARBA" id="ARBA00023172"/>
    </source>
</evidence>
<keyword evidence="1" id="KW-0233">DNA recombination</keyword>
<evidence type="ECO:0000256" key="2">
    <source>
        <dbReference type="SAM" id="MobiDB-lite"/>
    </source>
</evidence>
<feature type="compositionally biased region" description="Basic and acidic residues" evidence="2">
    <location>
        <begin position="231"/>
        <end position="240"/>
    </location>
</feature>
<dbReference type="InterPro" id="IPR021109">
    <property type="entry name" value="Peptidase_aspartic_dom_sf"/>
</dbReference>
<dbReference type="GeneID" id="130463516"/>
<evidence type="ECO:0000259" key="4">
    <source>
        <dbReference type="PROSITE" id="PS50879"/>
    </source>
</evidence>
<dbReference type="PROSITE" id="PS50878">
    <property type="entry name" value="RT_POL"/>
    <property type="match status" value="1"/>
</dbReference>
<sequence>MGDILVITGGPVYAGTTVSGAKASVSEFKHQVNYHNSGRWPAPPKIPQCTFTEEDCKGIIYPHDDPMVLALNVANRKIHRILIDGGSSANILFWPAFQELQIDEKYVKPVNYPVIRFTGATVIPEGIVSLPVQIGQGKDIKDIMVDFMVVKVPAAYNVILGRPFIHDAGAVVSTYHLTMMYTTNDGRSAKVKGSQEQAKKCYHTALKQPPRPPPLAEEELPQSRKGKRAERKKDKLLSMENFEHREEGLLEPTSTDETEEIELEEGLTDRTVRIGTDVDLSLRVNLIGLLREHADIFAFSADEMPGIDPSVMVHRLNVSREVRPVKQKKRNFSTEKNVAIQEEINKLLAAKFIEECDYPEWLANVVMVKKANGQWRMCVDFTDLNKACPKDCYPLPRIDQLVDSTSGHALLSFMDAFSGYHQISLLESDRKKAAFITDAGVYNYKAMPFGLKNAGATYQKLVDKIFAQQKGRNVEVYVDDSIVKSKKEADHIADLRETFATLRQYGMKLNPKKCVFGVKSGKFLGFLVSERGIDANPEKVEAILNLPEPKNIRDIQRLTGKMAALTRFISKSADRSLPFFQVLKGNKTFKWEAEQEKAFAEVKNHLKNLPTIARPEVGDVLQLYISASKTSVAAALIVEKDKAQQPVYFVSHILNPAEQRYPLIEKMAFAIMIAARKLKPYFDAHKVQVLTNQPLEKSLRRLDTSGRLLKWAVELSEYDIEHRPRTAIKAQALADFIAEASYEEEEEPLGTWQIYVDGSAAVTGSGAGIIMTSPEGNVFEYAIKFKFKASNNEAEYEAAIAGIQMSKAADAKKIVLKTDSQLVASQYRGEYEAREPSMQRYLALMKEAVAQLESFEIQLVPRAENSQADALSKLASSSLQDLERTVMVEVQEEKSIDKRPMGSPYSRARTEEDKAKRTLVCDLPGQIVQKILLPTLLRCVSTEESQRIIEEIHEGICGNHIGGRTLALKALRAGYYWPTMWGMDILGPFTAASGGRRYLIVAVDYFTKWIEAEPTKSITAKRMKDFIWRNIITRFGIPESLVFDHGTQFDCTPVKDYCAELRIKFAYASVCHPQNNGQAEAANKQILGALRKKIEDFKGAWADLIPEILWSNRTTEKEATRESPYKLAFGAEAVLPVEVGLPSFRVQYYDESTNEQLMRESLDLLPEVRLLAELRLTVNKERMSRAYNKRVKHRPMHVGDLVLRRTAATRKGKAEGKFTANWEGPYQITREIAPGSYHLMTMDGKELKNSWNANMLKKYYV</sequence>
<dbReference type="PROSITE" id="PS50879">
    <property type="entry name" value="RNASE_H_1"/>
    <property type="match status" value="1"/>
</dbReference>
<dbReference type="InterPro" id="IPR001584">
    <property type="entry name" value="Integrase_cat-core"/>
</dbReference>
<evidence type="ECO:0000313" key="7">
    <source>
        <dbReference type="RefSeq" id="XP_056688643.1"/>
    </source>
</evidence>
<proteinExistence type="predicted"/>
<accession>A0ABM3QZ86</accession>
<dbReference type="SUPFAM" id="SSF56672">
    <property type="entry name" value="DNA/RNA polymerases"/>
    <property type="match status" value="1"/>
</dbReference>
<organism evidence="6 7">
    <name type="scientific">Spinacia oleracea</name>
    <name type="common">Spinach</name>
    <dbReference type="NCBI Taxonomy" id="3562"/>
    <lineage>
        <taxon>Eukaryota</taxon>
        <taxon>Viridiplantae</taxon>
        <taxon>Streptophyta</taxon>
        <taxon>Embryophyta</taxon>
        <taxon>Tracheophyta</taxon>
        <taxon>Spermatophyta</taxon>
        <taxon>Magnoliopsida</taxon>
        <taxon>eudicotyledons</taxon>
        <taxon>Gunneridae</taxon>
        <taxon>Pentapetalae</taxon>
        <taxon>Caryophyllales</taxon>
        <taxon>Chenopodiaceae</taxon>
        <taxon>Chenopodioideae</taxon>
        <taxon>Anserineae</taxon>
        <taxon>Spinacia</taxon>
    </lineage>
</organism>
<feature type="domain" description="Reverse transcriptase" evidence="3">
    <location>
        <begin position="349"/>
        <end position="528"/>
    </location>
</feature>
<dbReference type="InterPro" id="IPR041577">
    <property type="entry name" value="RT_RNaseH_2"/>
</dbReference>
<evidence type="ECO:0000259" key="3">
    <source>
        <dbReference type="PROSITE" id="PS50878"/>
    </source>
</evidence>
<dbReference type="SUPFAM" id="SSF53098">
    <property type="entry name" value="Ribonuclease H-like"/>
    <property type="match status" value="2"/>
</dbReference>
<dbReference type="Pfam" id="PF13456">
    <property type="entry name" value="RVT_3"/>
    <property type="match status" value="1"/>
</dbReference>
<dbReference type="Gene3D" id="3.30.420.10">
    <property type="entry name" value="Ribonuclease H-like superfamily/Ribonuclease H"/>
    <property type="match status" value="2"/>
</dbReference>
<dbReference type="InterPro" id="IPR000477">
    <property type="entry name" value="RT_dom"/>
</dbReference>
<dbReference type="Proteomes" id="UP000813463">
    <property type="component" value="Chromosome 6"/>
</dbReference>
<dbReference type="InterPro" id="IPR043128">
    <property type="entry name" value="Rev_trsase/Diguanyl_cyclase"/>
</dbReference>
<gene>
    <name evidence="7" type="primary">LOC130463516</name>
</gene>
<dbReference type="PANTHER" id="PTHR48475">
    <property type="entry name" value="RIBONUCLEASE H"/>
    <property type="match status" value="1"/>
</dbReference>
<dbReference type="PROSITE" id="PS50994">
    <property type="entry name" value="INTEGRASE"/>
    <property type="match status" value="1"/>
</dbReference>
<dbReference type="RefSeq" id="XP_056688643.1">
    <property type="nucleotide sequence ID" value="XM_056832665.1"/>
</dbReference>
<dbReference type="InterPro" id="IPR036397">
    <property type="entry name" value="RNaseH_sf"/>
</dbReference>
<protein>
    <submittedName>
        <fullName evidence="7">Uncharacterized protein</fullName>
    </submittedName>
</protein>
<dbReference type="Gene3D" id="3.10.10.10">
    <property type="entry name" value="HIV Type 1 Reverse Transcriptase, subunit A, domain 1"/>
    <property type="match status" value="1"/>
</dbReference>
<dbReference type="Gene3D" id="3.30.70.270">
    <property type="match status" value="2"/>
</dbReference>